<evidence type="ECO:0000313" key="4">
    <source>
        <dbReference type="Proteomes" id="UP000288892"/>
    </source>
</evidence>
<dbReference type="AlphaFoldDB" id="A0A3S4THA2"/>
<evidence type="ECO:0000313" key="3">
    <source>
        <dbReference type="Proteomes" id="UP000287615"/>
    </source>
</evidence>
<sequence>MYRAALLCLDKLFFLCNNRLMPGEDLHALGMAQAASVKTEVKKQNFTPIERRCKGNWLILVKLGAV</sequence>
<dbReference type="EMBL" id="MTKS01000154">
    <property type="protein sequence ID" value="RWX51345.1"/>
    <property type="molecule type" value="Genomic_DNA"/>
</dbReference>
<protein>
    <submittedName>
        <fullName evidence="1">Uncharacterized protein</fullName>
    </submittedName>
</protein>
<reference evidence="3 4" key="1">
    <citation type="submission" date="2017-01" db="EMBL/GenBank/DDBJ databases">
        <title>The cable genome- insights into the physiology and evolution of filamentous bacteria capable of sulfide oxidation via long distance electron transfer.</title>
        <authorList>
            <person name="Schreiber L."/>
            <person name="Bjerg J.T."/>
            <person name="Boggild A."/>
            <person name="Van De Vossenberg J."/>
            <person name="Meysman F."/>
            <person name="Nielsen L.P."/>
            <person name="Schramm A."/>
            <person name="Kjeldsen K.U."/>
        </authorList>
    </citation>
    <scope>NUCLEOTIDE SEQUENCE [LARGE SCALE GENOMIC DNA]</scope>
    <source>
        <strain evidence="1">A3</strain>
        <strain evidence="2">A5</strain>
    </source>
</reference>
<dbReference type="Proteomes" id="UP000287615">
    <property type="component" value="Unassembled WGS sequence"/>
</dbReference>
<evidence type="ECO:0000313" key="2">
    <source>
        <dbReference type="EMBL" id="RWX51345.1"/>
    </source>
</evidence>
<evidence type="ECO:0000313" key="1">
    <source>
        <dbReference type="EMBL" id="RWX50937.1"/>
    </source>
</evidence>
<gene>
    <name evidence="1" type="ORF">VU00_10032</name>
    <name evidence="2" type="ORF">VU01_11542</name>
</gene>
<proteinExistence type="predicted"/>
<name>A0A3S4THA2_9BACT</name>
<dbReference type="EMBL" id="MTKR01000003">
    <property type="protein sequence ID" value="RWX50937.1"/>
    <property type="molecule type" value="Genomic_DNA"/>
</dbReference>
<dbReference type="Proteomes" id="UP000288892">
    <property type="component" value="Unassembled WGS sequence"/>
</dbReference>
<comment type="caution">
    <text evidence="1">The sequence shown here is derived from an EMBL/GenBank/DDBJ whole genome shotgun (WGS) entry which is preliminary data.</text>
</comment>
<organism evidence="1 3">
    <name type="scientific">Candidatus Electrothrix marina</name>
    <dbReference type="NCBI Taxonomy" id="1859130"/>
    <lineage>
        <taxon>Bacteria</taxon>
        <taxon>Pseudomonadati</taxon>
        <taxon>Thermodesulfobacteriota</taxon>
        <taxon>Desulfobulbia</taxon>
        <taxon>Desulfobulbales</taxon>
        <taxon>Desulfobulbaceae</taxon>
        <taxon>Candidatus Electrothrix</taxon>
    </lineage>
</organism>
<accession>A0A3S4THA2</accession>
<keyword evidence="4" id="KW-1185">Reference proteome</keyword>